<dbReference type="Proteomes" id="UP000219453">
    <property type="component" value="Unassembled WGS sequence"/>
</dbReference>
<proteinExistence type="predicted"/>
<evidence type="ECO:0008006" key="4">
    <source>
        <dbReference type="Google" id="ProtNLM"/>
    </source>
</evidence>
<protein>
    <recommendedName>
        <fullName evidence="4">MarR family transcriptional regulator</fullName>
    </recommendedName>
</protein>
<organism evidence="2 3">
    <name type="scientific">Natronoarchaeum philippinense</name>
    <dbReference type="NCBI Taxonomy" id="558529"/>
    <lineage>
        <taxon>Archaea</taxon>
        <taxon>Methanobacteriati</taxon>
        <taxon>Methanobacteriota</taxon>
        <taxon>Stenosarchaea group</taxon>
        <taxon>Halobacteria</taxon>
        <taxon>Halobacteriales</taxon>
        <taxon>Natronoarchaeaceae</taxon>
    </lineage>
</organism>
<sequence length="100" mass="10972">MTASETNRPESDNSVLQAYEDSPLTPDRDPRLQKIAQFAADRNGATTRRDLSIESDLQLREIDERLNRLAAGGYVEIVGDDVDCIVLLTAAGQQLARGGR</sequence>
<dbReference type="EMBL" id="OBEJ01000009">
    <property type="protein sequence ID" value="SNZ18197.1"/>
    <property type="molecule type" value="Genomic_DNA"/>
</dbReference>
<name>A0A285PAB8_NATPI</name>
<reference evidence="2 3" key="1">
    <citation type="submission" date="2017-09" db="EMBL/GenBank/DDBJ databases">
        <authorList>
            <person name="Ehlers B."/>
            <person name="Leendertz F.H."/>
        </authorList>
    </citation>
    <scope>NUCLEOTIDE SEQUENCE [LARGE SCALE GENOMIC DNA]</scope>
    <source>
        <strain evidence="2 3">DSM 27208</strain>
    </source>
</reference>
<feature type="region of interest" description="Disordered" evidence="1">
    <location>
        <begin position="1"/>
        <end position="29"/>
    </location>
</feature>
<accession>A0A285PAB8</accession>
<keyword evidence="3" id="KW-1185">Reference proteome</keyword>
<dbReference type="OrthoDB" id="346119at2157"/>
<dbReference type="AlphaFoldDB" id="A0A285PAB8"/>
<feature type="compositionally biased region" description="Polar residues" evidence="1">
    <location>
        <begin position="1"/>
        <end position="16"/>
    </location>
</feature>
<evidence type="ECO:0000313" key="2">
    <source>
        <dbReference type="EMBL" id="SNZ18197.1"/>
    </source>
</evidence>
<gene>
    <name evidence="2" type="ORF">SAMN06269185_3290</name>
</gene>
<evidence type="ECO:0000256" key="1">
    <source>
        <dbReference type="SAM" id="MobiDB-lite"/>
    </source>
</evidence>
<evidence type="ECO:0000313" key="3">
    <source>
        <dbReference type="Proteomes" id="UP000219453"/>
    </source>
</evidence>
<dbReference type="RefSeq" id="WP_097010167.1">
    <property type="nucleotide sequence ID" value="NZ_OBEJ01000009.1"/>
</dbReference>